<evidence type="ECO:0000313" key="1">
    <source>
        <dbReference type="EMBL" id="KAI0067577.1"/>
    </source>
</evidence>
<protein>
    <submittedName>
        <fullName evidence="1">Uncharacterized protein</fullName>
    </submittedName>
</protein>
<dbReference type="Proteomes" id="UP000814140">
    <property type="component" value="Unassembled WGS sequence"/>
</dbReference>
<name>A0ACB8TGM1_9AGAM</name>
<keyword evidence="2" id="KW-1185">Reference proteome</keyword>
<reference evidence="1" key="2">
    <citation type="journal article" date="2022" name="New Phytol.">
        <title>Evolutionary transition to the ectomycorrhizal habit in the genomes of a hyperdiverse lineage of mushroom-forming fungi.</title>
        <authorList>
            <person name="Looney B."/>
            <person name="Miyauchi S."/>
            <person name="Morin E."/>
            <person name="Drula E."/>
            <person name="Courty P.E."/>
            <person name="Kohler A."/>
            <person name="Kuo A."/>
            <person name="LaButti K."/>
            <person name="Pangilinan J."/>
            <person name="Lipzen A."/>
            <person name="Riley R."/>
            <person name="Andreopoulos W."/>
            <person name="He G."/>
            <person name="Johnson J."/>
            <person name="Nolan M."/>
            <person name="Tritt A."/>
            <person name="Barry K.W."/>
            <person name="Grigoriev I.V."/>
            <person name="Nagy L.G."/>
            <person name="Hibbett D."/>
            <person name="Henrissat B."/>
            <person name="Matheny P.B."/>
            <person name="Labbe J."/>
            <person name="Martin F.M."/>
        </authorList>
    </citation>
    <scope>NUCLEOTIDE SEQUENCE</scope>
    <source>
        <strain evidence="1">HHB10654</strain>
    </source>
</reference>
<reference evidence="1" key="1">
    <citation type="submission" date="2021-03" db="EMBL/GenBank/DDBJ databases">
        <authorList>
            <consortium name="DOE Joint Genome Institute"/>
            <person name="Ahrendt S."/>
            <person name="Looney B.P."/>
            <person name="Miyauchi S."/>
            <person name="Morin E."/>
            <person name="Drula E."/>
            <person name="Courty P.E."/>
            <person name="Chicoki N."/>
            <person name="Fauchery L."/>
            <person name="Kohler A."/>
            <person name="Kuo A."/>
            <person name="Labutti K."/>
            <person name="Pangilinan J."/>
            <person name="Lipzen A."/>
            <person name="Riley R."/>
            <person name="Andreopoulos W."/>
            <person name="He G."/>
            <person name="Johnson J."/>
            <person name="Barry K.W."/>
            <person name="Grigoriev I.V."/>
            <person name="Nagy L."/>
            <person name="Hibbett D."/>
            <person name="Henrissat B."/>
            <person name="Matheny P.B."/>
            <person name="Labbe J."/>
            <person name="Martin F."/>
        </authorList>
    </citation>
    <scope>NUCLEOTIDE SEQUENCE</scope>
    <source>
        <strain evidence="1">HHB10654</strain>
    </source>
</reference>
<dbReference type="EMBL" id="MU277189">
    <property type="protein sequence ID" value="KAI0067577.1"/>
    <property type="molecule type" value="Genomic_DNA"/>
</dbReference>
<gene>
    <name evidence="1" type="ORF">BV25DRAFT_835072</name>
</gene>
<comment type="caution">
    <text evidence="1">The sequence shown here is derived from an EMBL/GenBank/DDBJ whole genome shotgun (WGS) entry which is preliminary data.</text>
</comment>
<sequence>MAGVPSRSSQSYDPDMNISEWSSILTLVIFFATNIVVIFPFRIPLPRLLVSRAHNALVRCRFLPANIDPLRRRYLHFDFLTVPLFSVLLLLAVKAIDATALRRGIIGADGVKPIDIMALFISLAYISISLDATGLLRFLAFWVARKGGSSGPRLYFYLYAFFLLCGVIVGNDPVILSGTAFLAYLTRMSGITPPTAWIFSQFTAANMASAVLVSSNPTNLVLSGAFSLSFVTYTSSLILPFIASALLVYPFLVFVLFRSPDLIPPSIELPTDDGEEGGAGINNPSAALIDKWGAIFGGILLLITLGVLVGTSAIGVPVWEVTVPPAVIMFARDVHYDWMQRKAAVARRRSESEDNAPIELQDLAAPHPASPTVPSPPRTLWSLLAPTRRLADTFPTVHHIAQRLPIALVPFAFLMFILVQGLASKGWVQVFAGWWGAWVRSTGSVGAVFGMIVGAGLLCNICGTNIGTTILLARTLQAWSPPSQSARYASIYALALGSNYGAFTLTFSASLAGLLWRGILRQKGIHVRRVQFALLNAGTFVVASAASGAALVGQTYVVHGRK</sequence>
<evidence type="ECO:0000313" key="2">
    <source>
        <dbReference type="Proteomes" id="UP000814140"/>
    </source>
</evidence>
<accession>A0ACB8TGM1</accession>
<proteinExistence type="predicted"/>
<organism evidence="1 2">
    <name type="scientific">Artomyces pyxidatus</name>
    <dbReference type="NCBI Taxonomy" id="48021"/>
    <lineage>
        <taxon>Eukaryota</taxon>
        <taxon>Fungi</taxon>
        <taxon>Dikarya</taxon>
        <taxon>Basidiomycota</taxon>
        <taxon>Agaricomycotina</taxon>
        <taxon>Agaricomycetes</taxon>
        <taxon>Russulales</taxon>
        <taxon>Auriscalpiaceae</taxon>
        <taxon>Artomyces</taxon>
    </lineage>
</organism>